<keyword evidence="1" id="KW-1133">Transmembrane helix</keyword>
<sequence>MKYDIVKIIIYIYIFIYIVTKVTFRELSRLVTSKESANKENAKATIMRWVISI</sequence>
<evidence type="ECO:0000256" key="1">
    <source>
        <dbReference type="SAM" id="Phobius"/>
    </source>
</evidence>
<gene>
    <name evidence="2" type="ORF">MBAV_005841</name>
</gene>
<evidence type="ECO:0000313" key="2">
    <source>
        <dbReference type="EMBL" id="KJU81968.1"/>
    </source>
</evidence>
<proteinExistence type="predicted"/>
<dbReference type="EMBL" id="LACI01002473">
    <property type="protein sequence ID" value="KJU81968.1"/>
    <property type="molecule type" value="Genomic_DNA"/>
</dbReference>
<keyword evidence="1" id="KW-0472">Membrane</keyword>
<feature type="transmembrane region" description="Helical" evidence="1">
    <location>
        <begin position="6"/>
        <end position="24"/>
    </location>
</feature>
<dbReference type="AlphaFoldDB" id="A0A0F3GMR5"/>
<name>A0A0F3GMR5_9BACT</name>
<keyword evidence="1" id="KW-0812">Transmembrane</keyword>
<keyword evidence="3" id="KW-1185">Reference proteome</keyword>
<comment type="caution">
    <text evidence="2">The sequence shown here is derived from an EMBL/GenBank/DDBJ whole genome shotgun (WGS) entry which is preliminary data.</text>
</comment>
<organism evidence="2 3">
    <name type="scientific">Candidatus Magnetobacterium bavaricum</name>
    <dbReference type="NCBI Taxonomy" id="29290"/>
    <lineage>
        <taxon>Bacteria</taxon>
        <taxon>Pseudomonadati</taxon>
        <taxon>Nitrospirota</taxon>
        <taxon>Thermodesulfovibrionia</taxon>
        <taxon>Thermodesulfovibrionales</taxon>
        <taxon>Candidatus Magnetobacteriaceae</taxon>
        <taxon>Candidatus Magnetobacterium</taxon>
    </lineage>
</organism>
<protein>
    <submittedName>
        <fullName evidence="2">Uncharacterized protein</fullName>
    </submittedName>
</protein>
<evidence type="ECO:0000313" key="3">
    <source>
        <dbReference type="Proteomes" id="UP000033423"/>
    </source>
</evidence>
<reference evidence="2 3" key="1">
    <citation type="submission" date="2015-02" db="EMBL/GenBank/DDBJ databases">
        <title>Single-cell genomics of uncultivated deep-branching MTB reveals a conserved set of magnetosome genes.</title>
        <authorList>
            <person name="Kolinko S."/>
            <person name="Richter M."/>
            <person name="Glockner F.O."/>
            <person name="Brachmann A."/>
            <person name="Schuler D."/>
        </authorList>
    </citation>
    <scope>NUCLEOTIDE SEQUENCE [LARGE SCALE GENOMIC DNA]</scope>
    <source>
        <strain evidence="2">TM-1</strain>
    </source>
</reference>
<accession>A0A0F3GMR5</accession>
<dbReference type="Proteomes" id="UP000033423">
    <property type="component" value="Unassembled WGS sequence"/>
</dbReference>